<evidence type="ECO:0000259" key="5">
    <source>
        <dbReference type="SMART" id="SM00858"/>
    </source>
</evidence>
<accession>A0ABV6AKG6</accession>
<dbReference type="RefSeq" id="WP_377262073.1">
    <property type="nucleotide sequence ID" value="NZ_JBHMAA010000015.1"/>
</dbReference>
<evidence type="ECO:0000256" key="1">
    <source>
        <dbReference type="ARBA" id="ARBA00004418"/>
    </source>
</evidence>
<organism evidence="6 7">
    <name type="scientific">Rhizobium puerariae</name>
    <dbReference type="NCBI Taxonomy" id="1585791"/>
    <lineage>
        <taxon>Bacteria</taxon>
        <taxon>Pseudomonadati</taxon>
        <taxon>Pseudomonadota</taxon>
        <taxon>Alphaproteobacteria</taxon>
        <taxon>Hyphomicrobiales</taxon>
        <taxon>Rhizobiaceae</taxon>
        <taxon>Rhizobium/Agrobacterium group</taxon>
        <taxon>Rhizobium</taxon>
    </lineage>
</organism>
<keyword evidence="6" id="KW-0969">Cilium</keyword>
<keyword evidence="3 4" id="KW-0574">Periplasm</keyword>
<dbReference type="CDD" id="cd11614">
    <property type="entry name" value="SAF_CpaB_FlgA_like"/>
    <property type="match status" value="1"/>
</dbReference>
<evidence type="ECO:0000256" key="2">
    <source>
        <dbReference type="ARBA" id="ARBA00022729"/>
    </source>
</evidence>
<keyword evidence="7" id="KW-1185">Reference proteome</keyword>
<dbReference type="InterPro" id="IPR013974">
    <property type="entry name" value="SAF"/>
</dbReference>
<keyword evidence="4" id="KW-1005">Bacterial flagellum biogenesis</keyword>
<dbReference type="Gene3D" id="3.90.1210.10">
    <property type="entry name" value="Antifreeze-like/N-acetylneuraminic acid synthase C-terminal domain"/>
    <property type="match status" value="1"/>
</dbReference>
<dbReference type="SMART" id="SM00858">
    <property type="entry name" value="SAF"/>
    <property type="match status" value="1"/>
</dbReference>
<feature type="signal peptide" evidence="4">
    <location>
        <begin position="1"/>
        <end position="36"/>
    </location>
</feature>
<comment type="similarity">
    <text evidence="4">Belongs to the FlgA family.</text>
</comment>
<feature type="domain" description="SAF" evidence="5">
    <location>
        <begin position="39"/>
        <end position="101"/>
    </location>
</feature>
<keyword evidence="6" id="KW-0282">Flagellum</keyword>
<proteinExistence type="inferred from homology"/>
<dbReference type="InterPro" id="IPR039246">
    <property type="entry name" value="Flagellar_FlgA"/>
</dbReference>
<evidence type="ECO:0000256" key="3">
    <source>
        <dbReference type="ARBA" id="ARBA00022764"/>
    </source>
</evidence>
<evidence type="ECO:0000256" key="4">
    <source>
        <dbReference type="RuleBase" id="RU362063"/>
    </source>
</evidence>
<name>A0ABV6AKG6_9HYPH</name>
<dbReference type="PANTHER" id="PTHR36307:SF1">
    <property type="entry name" value="FLAGELLA BASAL BODY P-RING FORMATION PROTEIN FLGA"/>
    <property type="match status" value="1"/>
</dbReference>
<dbReference type="PANTHER" id="PTHR36307">
    <property type="entry name" value="FLAGELLA BASAL BODY P-RING FORMATION PROTEIN FLGA"/>
    <property type="match status" value="1"/>
</dbReference>
<gene>
    <name evidence="6" type="primary">flgA</name>
    <name evidence="6" type="ORF">ACFFP0_14950</name>
</gene>
<keyword evidence="2 4" id="KW-0732">Signal</keyword>
<evidence type="ECO:0000313" key="6">
    <source>
        <dbReference type="EMBL" id="MFB9950158.1"/>
    </source>
</evidence>
<dbReference type="Pfam" id="PF13144">
    <property type="entry name" value="ChapFlgA"/>
    <property type="match status" value="1"/>
</dbReference>
<keyword evidence="6" id="KW-0966">Cell projection</keyword>
<dbReference type="Proteomes" id="UP001589692">
    <property type="component" value="Unassembled WGS sequence"/>
</dbReference>
<comment type="subcellular location">
    <subcellularLocation>
        <location evidence="1 4">Periplasm</location>
    </subcellularLocation>
</comment>
<evidence type="ECO:0000313" key="7">
    <source>
        <dbReference type="Proteomes" id="UP001589692"/>
    </source>
</evidence>
<comment type="function">
    <text evidence="4">Involved in the assembly process of the P-ring formation. It may associate with FlgF on the rod constituting a structure essential for the P-ring assembly or may act as a modulator protein for the P-ring assembly.</text>
</comment>
<dbReference type="NCBIfam" id="TIGR03170">
    <property type="entry name" value="flgA_cterm"/>
    <property type="match status" value="1"/>
</dbReference>
<protein>
    <recommendedName>
        <fullName evidence="4">Flagella basal body P-ring formation protein FlgA</fullName>
    </recommendedName>
</protein>
<sequence length="165" mass="17058">MMFRRKNAIGARVARTALAMSCLAALLAGAGTPVLAQMGTAVVPTRTIYPGEEIGGGSVEEVEITNPNLSGEYARKSREVVGMVAKRTLLPGRTIPPSALREAFAVTRGSSVRLVFTIGSLTISASGSPLENAAIGDVIRVRNIDSGVTVSGTVMADGTVQVMAK</sequence>
<dbReference type="EMBL" id="JBHMAA010000015">
    <property type="protein sequence ID" value="MFB9950158.1"/>
    <property type="molecule type" value="Genomic_DNA"/>
</dbReference>
<dbReference type="Gene3D" id="2.30.30.760">
    <property type="match status" value="1"/>
</dbReference>
<reference evidence="6 7" key="1">
    <citation type="submission" date="2024-09" db="EMBL/GenBank/DDBJ databases">
        <authorList>
            <person name="Sun Q."/>
            <person name="Mori K."/>
        </authorList>
    </citation>
    <scope>NUCLEOTIDE SEQUENCE [LARGE SCALE GENOMIC DNA]</scope>
    <source>
        <strain evidence="6 7">TBRC 4938</strain>
    </source>
</reference>
<dbReference type="InterPro" id="IPR017585">
    <property type="entry name" value="SAF_FlgA"/>
</dbReference>
<feature type="chain" id="PRO_5045006064" description="Flagella basal body P-ring formation protein FlgA" evidence="4">
    <location>
        <begin position="37"/>
        <end position="165"/>
    </location>
</feature>
<comment type="caution">
    <text evidence="6">The sequence shown here is derived from an EMBL/GenBank/DDBJ whole genome shotgun (WGS) entry which is preliminary data.</text>
</comment>